<comment type="caution">
    <text evidence="8">The sequence shown here is derived from an EMBL/GenBank/DDBJ whole genome shotgun (WGS) entry which is preliminary data.</text>
</comment>
<evidence type="ECO:0000259" key="7">
    <source>
        <dbReference type="Pfam" id="PF01967"/>
    </source>
</evidence>
<dbReference type="InterPro" id="IPR002820">
    <property type="entry name" value="Mopterin_CF_biosynth-C_dom"/>
</dbReference>
<dbReference type="Gene3D" id="3.30.70.640">
    <property type="entry name" value="Molybdopterin cofactor biosynthesis C (MoaC) domain"/>
    <property type="match status" value="1"/>
</dbReference>
<feature type="binding site" evidence="6">
    <location>
        <begin position="75"/>
        <end position="77"/>
    </location>
    <ligand>
        <name>substrate</name>
    </ligand>
</feature>
<comment type="pathway">
    <text evidence="2 6">Cofactor biosynthesis; molybdopterin biosynthesis.</text>
</comment>
<dbReference type="EMBL" id="LAYZ01000004">
    <property type="protein sequence ID" value="KKK34526.1"/>
    <property type="molecule type" value="Genomic_DNA"/>
</dbReference>
<reference evidence="8 9" key="1">
    <citation type="submission" date="2015-04" db="EMBL/GenBank/DDBJ databases">
        <title>Taxonomic description and genome sequence of Salinicoccus sediminis sp. nov., a novel hyper halotolerant bacterium isolated from marine sediment.</title>
        <authorList>
            <person name="Mathan Kumar R."/>
            <person name="Kaur G."/>
            <person name="Kumar N."/>
            <person name="Kumar A."/>
            <person name="Singh N.K."/>
            <person name="Kaur N."/>
            <person name="Mayilraj S."/>
        </authorList>
    </citation>
    <scope>NUCLEOTIDE SEQUENCE [LARGE SCALE GENOMIC DNA]</scope>
    <source>
        <strain evidence="8 9">SV-16</strain>
    </source>
</reference>
<evidence type="ECO:0000256" key="4">
    <source>
        <dbReference type="ARBA" id="ARBA00023150"/>
    </source>
</evidence>
<proteinExistence type="inferred from homology"/>
<dbReference type="PANTHER" id="PTHR22960:SF29">
    <property type="entry name" value="CYCLIC PYRANOPTERIN MONOPHOSPHATE SYNTHASE"/>
    <property type="match status" value="1"/>
</dbReference>
<dbReference type="RefSeq" id="WP_046515073.1">
    <property type="nucleotide sequence ID" value="NZ_LAYZ01000004.1"/>
</dbReference>
<evidence type="ECO:0000313" key="9">
    <source>
        <dbReference type="Proteomes" id="UP000034287"/>
    </source>
</evidence>
<dbReference type="InterPro" id="IPR050105">
    <property type="entry name" value="MoCo_biosynth_MoaA/MoaC"/>
</dbReference>
<feature type="domain" description="Molybdopterin cofactor biosynthesis C (MoaC)" evidence="7">
    <location>
        <begin position="15"/>
        <end position="151"/>
    </location>
</feature>
<evidence type="ECO:0000313" key="8">
    <source>
        <dbReference type="EMBL" id="KKK34526.1"/>
    </source>
</evidence>
<dbReference type="UniPathway" id="UPA00344"/>
<gene>
    <name evidence="6" type="primary">moaC</name>
    <name evidence="8" type="ORF">WN59_07295</name>
</gene>
<dbReference type="NCBIfam" id="NF006870">
    <property type="entry name" value="PRK09364.1"/>
    <property type="match status" value="1"/>
</dbReference>
<dbReference type="GO" id="GO:0061799">
    <property type="term" value="F:cyclic pyranopterin monophosphate synthase activity"/>
    <property type="evidence" value="ECO:0007669"/>
    <property type="project" value="UniProtKB-UniRule"/>
</dbReference>
<dbReference type="InterPro" id="IPR047594">
    <property type="entry name" value="MoaC_bact/euk"/>
</dbReference>
<protein>
    <recommendedName>
        <fullName evidence="3 6">Cyclic pyranopterin monophosphate synthase</fullName>
        <ecNumber evidence="3 6">4.6.1.17</ecNumber>
    </recommendedName>
    <alternativeName>
        <fullName evidence="6">Molybdenum cofactor biosynthesis protein C</fullName>
    </alternativeName>
</protein>
<keyword evidence="4 6" id="KW-0501">Molybdenum cofactor biosynthesis</keyword>
<dbReference type="OrthoDB" id="9794429at2"/>
<evidence type="ECO:0000256" key="6">
    <source>
        <dbReference type="HAMAP-Rule" id="MF_01224"/>
    </source>
</evidence>
<evidence type="ECO:0000256" key="1">
    <source>
        <dbReference type="ARBA" id="ARBA00001637"/>
    </source>
</evidence>
<name>A0A0M2SLJ3_9STAP</name>
<feature type="binding site" evidence="6">
    <location>
        <begin position="114"/>
        <end position="115"/>
    </location>
    <ligand>
        <name>substrate</name>
    </ligand>
</feature>
<dbReference type="HAMAP" id="MF_01224_B">
    <property type="entry name" value="MoaC_B"/>
    <property type="match status" value="1"/>
</dbReference>
<comment type="catalytic activity">
    <reaction evidence="1 6">
        <text>(8S)-3',8-cyclo-7,8-dihydroguanosine 5'-triphosphate = cyclic pyranopterin phosphate + diphosphate</text>
        <dbReference type="Rhea" id="RHEA:49580"/>
        <dbReference type="ChEBI" id="CHEBI:33019"/>
        <dbReference type="ChEBI" id="CHEBI:59648"/>
        <dbReference type="ChEBI" id="CHEBI:131766"/>
        <dbReference type="EC" id="4.6.1.17"/>
    </reaction>
</comment>
<dbReference type="CDD" id="cd01420">
    <property type="entry name" value="MoaC_PE"/>
    <property type="match status" value="1"/>
</dbReference>
<dbReference type="InterPro" id="IPR023045">
    <property type="entry name" value="MoaC"/>
</dbReference>
<dbReference type="PANTHER" id="PTHR22960">
    <property type="entry name" value="MOLYBDOPTERIN COFACTOR SYNTHESIS PROTEIN A"/>
    <property type="match status" value="1"/>
</dbReference>
<dbReference type="EC" id="4.6.1.17" evidence="3 6"/>
<dbReference type="GO" id="GO:0006777">
    <property type="term" value="P:Mo-molybdopterin cofactor biosynthetic process"/>
    <property type="evidence" value="ECO:0007669"/>
    <property type="project" value="UniProtKB-UniRule"/>
</dbReference>
<dbReference type="InterPro" id="IPR036522">
    <property type="entry name" value="MoaC_sf"/>
</dbReference>
<feature type="active site" evidence="6">
    <location>
        <position position="129"/>
    </location>
</feature>
<keyword evidence="9" id="KW-1185">Reference proteome</keyword>
<evidence type="ECO:0000256" key="5">
    <source>
        <dbReference type="ARBA" id="ARBA00023239"/>
    </source>
</evidence>
<dbReference type="Proteomes" id="UP000034287">
    <property type="component" value="Unassembled WGS sequence"/>
</dbReference>
<evidence type="ECO:0000256" key="3">
    <source>
        <dbReference type="ARBA" id="ARBA00012575"/>
    </source>
</evidence>
<dbReference type="STRING" id="1432562.WN59_07295"/>
<comment type="subunit">
    <text evidence="6">Homohexamer; trimer of dimers.</text>
</comment>
<sequence length="159" mass="17115">MSEFSHFNQEGRARMVDVSDKDITVRTAVAKSILEVTPEIYQGITEGTVKKGDVLAVAQVSAVMAAKNTAQIIPMCHPLPLSGIDVSFTWETGGSYLLHITATVKTTGRTGVEMEALTAASAAALTIYDMCKALDKGMIIRDTQLMEKTGGKSGDYRRN</sequence>
<evidence type="ECO:0000256" key="2">
    <source>
        <dbReference type="ARBA" id="ARBA00005046"/>
    </source>
</evidence>
<keyword evidence="5 6" id="KW-0456">Lyase</keyword>
<dbReference type="AlphaFoldDB" id="A0A0M2SLJ3"/>
<comment type="function">
    <text evidence="6">Catalyzes the conversion of (8S)-3',8-cyclo-7,8-dihydroguanosine 5'-triphosphate to cyclic pyranopterin monophosphate (cPMP).</text>
</comment>
<dbReference type="PATRIC" id="fig|1432562.3.peg.1454"/>
<dbReference type="SUPFAM" id="SSF55040">
    <property type="entry name" value="Molybdenum cofactor biosynthesis protein C, MoaC"/>
    <property type="match status" value="1"/>
</dbReference>
<dbReference type="NCBIfam" id="TIGR00581">
    <property type="entry name" value="moaC"/>
    <property type="match status" value="1"/>
</dbReference>
<accession>A0A0M2SLJ3</accession>
<dbReference type="Pfam" id="PF01967">
    <property type="entry name" value="MoaC"/>
    <property type="match status" value="1"/>
</dbReference>
<organism evidence="8 9">
    <name type="scientific">Salinicoccus sediminis</name>
    <dbReference type="NCBI Taxonomy" id="1432562"/>
    <lineage>
        <taxon>Bacteria</taxon>
        <taxon>Bacillati</taxon>
        <taxon>Bacillota</taxon>
        <taxon>Bacilli</taxon>
        <taxon>Bacillales</taxon>
        <taxon>Staphylococcaceae</taxon>
        <taxon>Salinicoccus</taxon>
    </lineage>
</organism>
<comment type="similarity">
    <text evidence="6">Belongs to the MoaC family.</text>
</comment>